<evidence type="ECO:0000313" key="2">
    <source>
        <dbReference type="Proteomes" id="UP000177941"/>
    </source>
</evidence>
<dbReference type="InterPro" id="IPR052025">
    <property type="entry name" value="Xyloglucanase_GH74"/>
</dbReference>
<sequence>MNRISVIALPVLVAGVLALGGCSRTPSVQKTPPGGTYTSITGGASFEQSVKTANSTDATIASYDLGKIHRSPQDSALLFIAAGKDGMVVSRDDGKTWSPVPIPLVGTVDVIQTKSGVFLAAGLDAAKQGIVTRSTDGGRTWQNVLTLPASKSGATFQLIKGTTSASASVVAMEADPFQVNRVWAGTNDGTIFAGEQDGRTWRKVADITSNASQITGDRSGAGVVRLIPSPFNATDMLIVTKDKRLFTLKDGKLTEKKVPVNTDTPAPLGVHLGSQKILSAAYVTGFADALLVGTDTGAVVTRDAGKTWSTLKLPLDASKLLSSVVVAISPTNVNRIFVIADGIVYRSEDGGTTWNSTDIGPAGYPVTDISINPANAAHMLAVVKAPTT</sequence>
<dbReference type="PROSITE" id="PS51257">
    <property type="entry name" value="PROKAR_LIPOPROTEIN"/>
    <property type="match status" value="1"/>
</dbReference>
<reference evidence="1 2" key="1">
    <citation type="journal article" date="2016" name="Nat. Commun.">
        <title>Thousands of microbial genomes shed light on interconnected biogeochemical processes in an aquifer system.</title>
        <authorList>
            <person name="Anantharaman K."/>
            <person name="Brown C.T."/>
            <person name="Hug L.A."/>
            <person name="Sharon I."/>
            <person name="Castelle C.J."/>
            <person name="Probst A.J."/>
            <person name="Thomas B.C."/>
            <person name="Singh A."/>
            <person name="Wilkins M.J."/>
            <person name="Karaoz U."/>
            <person name="Brodie E.L."/>
            <person name="Williams K.H."/>
            <person name="Hubbard S.S."/>
            <person name="Banfield J.F."/>
        </authorList>
    </citation>
    <scope>NUCLEOTIDE SEQUENCE [LARGE SCALE GENOMIC DNA]</scope>
</reference>
<dbReference type="PANTHER" id="PTHR43739">
    <property type="entry name" value="XYLOGLUCANASE (EUROFUNG)"/>
    <property type="match status" value="1"/>
</dbReference>
<evidence type="ECO:0008006" key="3">
    <source>
        <dbReference type="Google" id="ProtNLM"/>
    </source>
</evidence>
<dbReference type="SUPFAM" id="SSF110296">
    <property type="entry name" value="Oligoxyloglucan reducing end-specific cellobiohydrolase"/>
    <property type="match status" value="1"/>
</dbReference>
<comment type="caution">
    <text evidence="1">The sequence shown here is derived from an EMBL/GenBank/DDBJ whole genome shotgun (WGS) entry which is preliminary data.</text>
</comment>
<proteinExistence type="predicted"/>
<dbReference type="PANTHER" id="PTHR43739:SF5">
    <property type="entry name" value="EXO-ALPHA-SIALIDASE"/>
    <property type="match status" value="1"/>
</dbReference>
<organism evidence="1 2">
    <name type="scientific">Candidatus Andersenbacteria bacterium RIFCSPHIGHO2_12_FULL_45_11b</name>
    <dbReference type="NCBI Taxonomy" id="1797282"/>
    <lineage>
        <taxon>Bacteria</taxon>
        <taxon>Candidatus Anderseniibacteriota</taxon>
    </lineage>
</organism>
<gene>
    <name evidence="1" type="ORF">A3E36_04505</name>
</gene>
<name>A0A1G1X9H8_9BACT</name>
<dbReference type="Gene3D" id="2.130.10.10">
    <property type="entry name" value="YVTN repeat-like/Quinoprotein amine dehydrogenase"/>
    <property type="match status" value="3"/>
</dbReference>
<dbReference type="GO" id="GO:0010411">
    <property type="term" value="P:xyloglucan metabolic process"/>
    <property type="evidence" value="ECO:0007669"/>
    <property type="project" value="TreeGrafter"/>
</dbReference>
<dbReference type="InterPro" id="IPR036278">
    <property type="entry name" value="Sialidase_sf"/>
</dbReference>
<evidence type="ECO:0000313" key="1">
    <source>
        <dbReference type="EMBL" id="OGY36659.1"/>
    </source>
</evidence>
<dbReference type="CDD" id="cd15482">
    <property type="entry name" value="Sialidase_non-viral"/>
    <property type="match status" value="1"/>
</dbReference>
<protein>
    <recommendedName>
        <fullName evidence="3">Photosynthesis system II assembly factor Ycf48/Hcf136-like domain-containing protein</fullName>
    </recommendedName>
</protein>
<dbReference type="SUPFAM" id="SSF50939">
    <property type="entry name" value="Sialidases"/>
    <property type="match status" value="1"/>
</dbReference>
<dbReference type="Proteomes" id="UP000177941">
    <property type="component" value="Unassembled WGS sequence"/>
</dbReference>
<dbReference type="InterPro" id="IPR015943">
    <property type="entry name" value="WD40/YVTN_repeat-like_dom_sf"/>
</dbReference>
<dbReference type="AlphaFoldDB" id="A0A1G1X9H8"/>
<dbReference type="EMBL" id="MHHS01000031">
    <property type="protein sequence ID" value="OGY36659.1"/>
    <property type="molecule type" value="Genomic_DNA"/>
</dbReference>
<accession>A0A1G1X9H8</accession>